<feature type="compositionally biased region" description="Basic and acidic residues" evidence="1">
    <location>
        <begin position="55"/>
        <end position="85"/>
    </location>
</feature>
<evidence type="ECO:0000313" key="4">
    <source>
        <dbReference type="RefSeq" id="XP_014496678.1"/>
    </source>
</evidence>
<sequence>MEQRMEEMQHKHEEEMATVRADCMAQIAKAKSGGVGGEEGNNEDRQDRTMMGVLEEEKAKHSSARTDGKGKKGKEDKGDKGDSHMLVKVEGPTVPVPFIREIMEVHISEQFVPPQFKMYDGSTNPSAYVKSFINAMTFRTGCDAIWCRAFSLSLEGEALDWFNTLPSNSIANFKSLGEIFKKQFVACNMEEVTVVDLMNLKQGKEESLKSFMDWYQKTVRKVKGLSLELALQYVMPALRPGPFKDSICRNPPQTMEELRQRAADEARVENMKQNYRREQQEAKADKNDSRKAEGQGNRPLGPRLREGPRGPRFPQYTPLNAPRARILQEALSTQILPAPAKRPTPSGADMSKRCMYHQNSGHDTEDCVTLKDKIEELIHMGRLQQYVKREDVRE</sequence>
<organism evidence="3 4">
    <name type="scientific">Vigna radiata var. radiata</name>
    <name type="common">Mung bean</name>
    <name type="synonym">Phaseolus aureus</name>
    <dbReference type="NCBI Taxonomy" id="3916"/>
    <lineage>
        <taxon>Eukaryota</taxon>
        <taxon>Viridiplantae</taxon>
        <taxon>Streptophyta</taxon>
        <taxon>Embryophyta</taxon>
        <taxon>Tracheophyta</taxon>
        <taxon>Spermatophyta</taxon>
        <taxon>Magnoliopsida</taxon>
        <taxon>eudicotyledons</taxon>
        <taxon>Gunneridae</taxon>
        <taxon>Pentapetalae</taxon>
        <taxon>rosids</taxon>
        <taxon>fabids</taxon>
        <taxon>Fabales</taxon>
        <taxon>Fabaceae</taxon>
        <taxon>Papilionoideae</taxon>
        <taxon>50 kb inversion clade</taxon>
        <taxon>NPAAA clade</taxon>
        <taxon>indigoferoid/millettioid clade</taxon>
        <taxon>Phaseoleae</taxon>
        <taxon>Vigna</taxon>
    </lineage>
</organism>
<dbReference type="GeneID" id="106758253"/>
<feature type="region of interest" description="Disordered" evidence="1">
    <location>
        <begin position="277"/>
        <end position="319"/>
    </location>
</feature>
<dbReference type="PANTHER" id="PTHR33223:SF10">
    <property type="entry name" value="AMINOTRANSFERASE-LIKE PLANT MOBILE DOMAIN-CONTAINING PROTEIN"/>
    <property type="match status" value="1"/>
</dbReference>
<reference evidence="3" key="1">
    <citation type="journal article" date="2014" name="Nat. Commun.">
        <title>Genome sequence of mungbean and insights into evolution within Vigna species.</title>
        <authorList>
            <person name="Kang Y.J."/>
            <person name="Kim S.K."/>
            <person name="Kim M.Y."/>
            <person name="Lestari P."/>
            <person name="Kim K.H."/>
            <person name="Ha B.K."/>
            <person name="Jun T.H."/>
            <person name="Hwang W.J."/>
            <person name="Lee T."/>
            <person name="Lee J."/>
            <person name="Shim S."/>
            <person name="Yoon M.Y."/>
            <person name="Jang Y.E."/>
            <person name="Han K.S."/>
            <person name="Taeprayoon P."/>
            <person name="Yoon N."/>
            <person name="Somta P."/>
            <person name="Tanya P."/>
            <person name="Kim K.S."/>
            <person name="Gwag J.G."/>
            <person name="Moon J.K."/>
            <person name="Lee Y.H."/>
            <person name="Park B.S."/>
            <person name="Bombarely A."/>
            <person name="Doyle J.J."/>
            <person name="Jackson S.A."/>
            <person name="Schafleitner R."/>
            <person name="Srinives P."/>
            <person name="Varshney R.K."/>
            <person name="Lee S.H."/>
        </authorList>
    </citation>
    <scope>NUCLEOTIDE SEQUENCE [LARGE SCALE GENOMIC DNA]</scope>
    <source>
        <strain evidence="3">cv. VC1973A</strain>
    </source>
</reference>
<dbReference type="PANTHER" id="PTHR33223">
    <property type="entry name" value="CCHC-TYPE DOMAIN-CONTAINING PROTEIN"/>
    <property type="match status" value="1"/>
</dbReference>
<dbReference type="KEGG" id="vra:106758253"/>
<dbReference type="Proteomes" id="UP000087766">
    <property type="component" value="Chromosome 4"/>
</dbReference>
<feature type="domain" description="Retrotransposon gag" evidence="2">
    <location>
        <begin position="149"/>
        <end position="228"/>
    </location>
</feature>
<name>A0A1S3TSD0_VIGRR</name>
<feature type="region of interest" description="Disordered" evidence="1">
    <location>
        <begin position="1"/>
        <end position="85"/>
    </location>
</feature>
<gene>
    <name evidence="4" type="primary">LOC106758253</name>
</gene>
<protein>
    <submittedName>
        <fullName evidence="4">Uncharacterized protein LOC106758253</fullName>
    </submittedName>
</protein>
<evidence type="ECO:0000256" key="1">
    <source>
        <dbReference type="SAM" id="MobiDB-lite"/>
    </source>
</evidence>
<evidence type="ECO:0000259" key="2">
    <source>
        <dbReference type="Pfam" id="PF03732"/>
    </source>
</evidence>
<evidence type="ECO:0000313" key="3">
    <source>
        <dbReference type="Proteomes" id="UP000087766"/>
    </source>
</evidence>
<dbReference type="InterPro" id="IPR005162">
    <property type="entry name" value="Retrotrans_gag_dom"/>
</dbReference>
<dbReference type="AlphaFoldDB" id="A0A1S3TSD0"/>
<dbReference type="Pfam" id="PF03732">
    <property type="entry name" value="Retrotrans_gag"/>
    <property type="match status" value="1"/>
</dbReference>
<keyword evidence="3" id="KW-1185">Reference proteome</keyword>
<dbReference type="OrthoDB" id="1432783at2759"/>
<feature type="compositionally biased region" description="Basic and acidic residues" evidence="1">
    <location>
        <begin position="1"/>
        <end position="17"/>
    </location>
</feature>
<dbReference type="RefSeq" id="XP_014496678.1">
    <property type="nucleotide sequence ID" value="XM_014641192.1"/>
</dbReference>
<reference evidence="4" key="2">
    <citation type="submission" date="2025-08" db="UniProtKB">
        <authorList>
            <consortium name="RefSeq"/>
        </authorList>
    </citation>
    <scope>IDENTIFICATION</scope>
    <source>
        <tissue evidence="4">Leaf</tissue>
    </source>
</reference>
<accession>A0A1S3TSD0</accession>
<feature type="compositionally biased region" description="Basic and acidic residues" evidence="1">
    <location>
        <begin position="277"/>
        <end position="293"/>
    </location>
</feature>
<proteinExistence type="predicted"/>